<dbReference type="Proteomes" id="UP000183788">
    <property type="component" value="Unassembled WGS sequence"/>
</dbReference>
<feature type="domain" description="Carbohydrate kinase PfkB" evidence="4">
    <location>
        <begin position="24"/>
        <end position="285"/>
    </location>
</feature>
<reference evidence="5 7" key="1">
    <citation type="submission" date="2016-11" db="EMBL/GenBank/DDBJ databases">
        <authorList>
            <person name="Jaros S."/>
            <person name="Januszkiewicz K."/>
            <person name="Wedrychowicz H."/>
        </authorList>
    </citation>
    <scope>NUCLEOTIDE SEQUENCE [LARGE SCALE GENOMIC DNA]</scope>
    <source>
        <strain evidence="5 7">DSM 784</strain>
    </source>
</reference>
<proteinExistence type="inferred from homology"/>
<dbReference type="EMBL" id="FPIZ01000014">
    <property type="protein sequence ID" value="SFW75620.1"/>
    <property type="molecule type" value="Genomic_DNA"/>
</dbReference>
<keyword evidence="8" id="KW-1185">Reference proteome</keyword>
<dbReference type="PROSITE" id="PS00583">
    <property type="entry name" value="PFKB_KINASES_1"/>
    <property type="match status" value="1"/>
</dbReference>
<protein>
    <submittedName>
        <fullName evidence="6">Carbohydrate kinase</fullName>
        <ecNumber evidence="6">2.7.1.-</ecNumber>
    </submittedName>
    <submittedName>
        <fullName evidence="5">Fructokinase</fullName>
    </submittedName>
</protein>
<dbReference type="PROSITE" id="PS00584">
    <property type="entry name" value="PFKB_KINASES_2"/>
    <property type="match status" value="1"/>
</dbReference>
<dbReference type="EC" id="2.7.1.-" evidence="6"/>
<evidence type="ECO:0000256" key="1">
    <source>
        <dbReference type="ARBA" id="ARBA00010688"/>
    </source>
</evidence>
<evidence type="ECO:0000313" key="7">
    <source>
        <dbReference type="Proteomes" id="UP000183788"/>
    </source>
</evidence>
<dbReference type="EMBL" id="CP140154">
    <property type="protein sequence ID" value="WQG92058.1"/>
    <property type="molecule type" value="Genomic_DNA"/>
</dbReference>
<evidence type="ECO:0000313" key="5">
    <source>
        <dbReference type="EMBL" id="SFW75620.1"/>
    </source>
</evidence>
<dbReference type="InterPro" id="IPR029056">
    <property type="entry name" value="Ribokinase-like"/>
</dbReference>
<evidence type="ECO:0000313" key="8">
    <source>
        <dbReference type="Proteomes" id="UP001326715"/>
    </source>
</evidence>
<evidence type="ECO:0000256" key="2">
    <source>
        <dbReference type="ARBA" id="ARBA00022679"/>
    </source>
</evidence>
<dbReference type="Pfam" id="PF00294">
    <property type="entry name" value="PfkB"/>
    <property type="match status" value="1"/>
</dbReference>
<dbReference type="InterPro" id="IPR050306">
    <property type="entry name" value="PfkB_Carbo_kinase"/>
</dbReference>
<reference evidence="6 8" key="2">
    <citation type="submission" date="2023-11" db="EMBL/GenBank/DDBJ databases">
        <title>MicrobeMod: A computational toolkit for identifying prokaryotic methylation and restriction-modification with nanopore sequencing.</title>
        <authorList>
            <person name="Crits-Christoph A."/>
            <person name="Kang S.C."/>
            <person name="Lee H."/>
            <person name="Ostrov N."/>
        </authorList>
    </citation>
    <scope>NUCLEOTIDE SEQUENCE [LARGE SCALE GENOMIC DNA]</scope>
    <source>
        <strain evidence="6 8">ATCC 23090</strain>
    </source>
</reference>
<dbReference type="Gene3D" id="3.40.1190.20">
    <property type="match status" value="1"/>
</dbReference>
<dbReference type="GO" id="GO:0016301">
    <property type="term" value="F:kinase activity"/>
    <property type="evidence" value="ECO:0007669"/>
    <property type="project" value="UniProtKB-KW"/>
</dbReference>
<dbReference type="CDD" id="cd01167">
    <property type="entry name" value="bac_FRK"/>
    <property type="match status" value="1"/>
</dbReference>
<dbReference type="Proteomes" id="UP001326715">
    <property type="component" value="Chromosome"/>
</dbReference>
<dbReference type="RefSeq" id="WP_072363257.1">
    <property type="nucleotide sequence ID" value="NZ_CP140154.1"/>
</dbReference>
<dbReference type="InterPro" id="IPR002173">
    <property type="entry name" value="Carboh/pur_kinase_PfkB_CS"/>
</dbReference>
<dbReference type="InterPro" id="IPR011611">
    <property type="entry name" value="PfkB_dom"/>
</dbReference>
<evidence type="ECO:0000313" key="6">
    <source>
        <dbReference type="EMBL" id="WQG92058.1"/>
    </source>
</evidence>
<organism evidence="5 7">
    <name type="scientific">Chitinophaga sancti</name>
    <dbReference type="NCBI Taxonomy" id="1004"/>
    <lineage>
        <taxon>Bacteria</taxon>
        <taxon>Pseudomonadati</taxon>
        <taxon>Bacteroidota</taxon>
        <taxon>Chitinophagia</taxon>
        <taxon>Chitinophagales</taxon>
        <taxon>Chitinophagaceae</taxon>
        <taxon>Chitinophaga</taxon>
    </lineage>
</organism>
<keyword evidence="2 6" id="KW-0808">Transferase</keyword>
<dbReference type="AlphaFoldDB" id="A0A1K1RUW7"/>
<accession>A0A1K1RUW7</accession>
<gene>
    <name evidence="5" type="ORF">SAMN05661012_04265</name>
    <name evidence="6" type="ORF">SR876_11130</name>
</gene>
<name>A0A1K1RUW7_9BACT</name>
<dbReference type="PANTHER" id="PTHR43085">
    <property type="entry name" value="HEXOKINASE FAMILY MEMBER"/>
    <property type="match status" value="1"/>
</dbReference>
<keyword evidence="3 5" id="KW-0418">Kinase</keyword>
<evidence type="ECO:0000256" key="3">
    <source>
        <dbReference type="ARBA" id="ARBA00022777"/>
    </source>
</evidence>
<dbReference type="STRING" id="1004.SAMN05661012_04265"/>
<evidence type="ECO:0000259" key="4">
    <source>
        <dbReference type="Pfam" id="PF00294"/>
    </source>
</evidence>
<dbReference type="SUPFAM" id="SSF53613">
    <property type="entry name" value="Ribokinase-like"/>
    <property type="match status" value="1"/>
</dbReference>
<dbReference type="OrthoDB" id="9813569at2"/>
<comment type="similarity">
    <text evidence="1">Belongs to the carbohydrate kinase PfkB family.</text>
</comment>
<sequence length="301" mass="33072">MDTSNRYPVVCFGETLWDLLPNGRQAGGAPMNVAYHLQQLGKTPAVISRIGFDELGKQLIETLEAKKINTEFFQMDEVKPTSVVTAEIRGGHEVVYNIVEDVAWDYIACNAELEALVAQARHFVFGTLSTRSKTTRDTLFQLLPFARNKVLDINLRPPFYNRNIIETLLSAATMVKMNKAELELITGWFSPLSNEIDRIKILKERFEIDTIVVTCGGDGAIFNHGAEYVTCEGISVPVADTVGSGDAFLAGIIAKMSEGAPLRDTLAFANQLAAFVTTQKGACSDYQLSAIYRLPVLNASV</sequence>
<dbReference type="PANTHER" id="PTHR43085:SF57">
    <property type="entry name" value="CARBOHYDRATE KINASE PFKB DOMAIN-CONTAINING PROTEIN"/>
    <property type="match status" value="1"/>
</dbReference>